<dbReference type="PATRIC" id="fig|1260221.3.peg.4414"/>
<accession>U4K5H1</accession>
<proteinExistence type="predicted"/>
<protein>
    <submittedName>
        <fullName evidence="4">Putative Transcriptional regulator, TetR-like</fullName>
    </submittedName>
</protein>
<dbReference type="InterPro" id="IPR009057">
    <property type="entry name" value="Homeodomain-like_sf"/>
</dbReference>
<dbReference type="InterPro" id="IPR036271">
    <property type="entry name" value="Tet_transcr_reg_TetR-rel_C_sf"/>
</dbReference>
<dbReference type="PANTHER" id="PTHR43479">
    <property type="entry name" value="ACREF/ENVCD OPERON REPRESSOR-RELATED"/>
    <property type="match status" value="1"/>
</dbReference>
<dbReference type="KEGG" id="vni:VIBNI_B0779"/>
<dbReference type="Proteomes" id="UP000016895">
    <property type="component" value="Chromosome 2"/>
</dbReference>
<dbReference type="STRING" id="28173.VIBNI_B0779"/>
<gene>
    <name evidence="4" type="ORF">VIBNI_B0779</name>
</gene>
<dbReference type="PRINTS" id="PR00455">
    <property type="entry name" value="HTHTETR"/>
</dbReference>
<dbReference type="SUPFAM" id="SSF48498">
    <property type="entry name" value="Tetracyclin repressor-like, C-terminal domain"/>
    <property type="match status" value="1"/>
</dbReference>
<feature type="DNA-binding region" description="H-T-H motif" evidence="2">
    <location>
        <begin position="26"/>
        <end position="45"/>
    </location>
</feature>
<dbReference type="PROSITE" id="PS50977">
    <property type="entry name" value="HTH_TETR_2"/>
    <property type="match status" value="1"/>
</dbReference>
<dbReference type="GO" id="GO:0003677">
    <property type="term" value="F:DNA binding"/>
    <property type="evidence" value="ECO:0007669"/>
    <property type="project" value="UniProtKB-UniRule"/>
</dbReference>
<name>U4K5H1_9VIBR</name>
<feature type="domain" description="HTH tetR-type" evidence="3">
    <location>
        <begin position="3"/>
        <end position="63"/>
    </location>
</feature>
<dbReference type="eggNOG" id="COG1309">
    <property type="taxonomic scope" value="Bacteria"/>
</dbReference>
<dbReference type="SUPFAM" id="SSF46689">
    <property type="entry name" value="Homeodomain-like"/>
    <property type="match status" value="1"/>
</dbReference>
<dbReference type="InterPro" id="IPR050624">
    <property type="entry name" value="HTH-type_Tx_Regulator"/>
</dbReference>
<dbReference type="EMBL" id="FO203527">
    <property type="protein sequence ID" value="CCO60567.1"/>
    <property type="molecule type" value="Genomic_DNA"/>
</dbReference>
<sequence>MAGTKRQEIVEAADMLFYQNGYEYTSFADIASAVNISRGNFYYHFKSKDDILTAVIARRFENTESILEQWESASDAPEERIRSFIHILIANKTKIKQFGCPVGTLTTELSKLEHPALPDANRLFGLFKSWLIVQFEALGFQQESPTLAMHLLARSQGVATLINAFKDDEFIEFEVAQMCDWLDEKIKSREIH</sequence>
<dbReference type="OrthoDB" id="5816932at2"/>
<organism evidence="4 5">
    <name type="scientific">Vibrio nigripulchritudo</name>
    <dbReference type="NCBI Taxonomy" id="28173"/>
    <lineage>
        <taxon>Bacteria</taxon>
        <taxon>Pseudomonadati</taxon>
        <taxon>Pseudomonadota</taxon>
        <taxon>Gammaproteobacteria</taxon>
        <taxon>Vibrionales</taxon>
        <taxon>Vibrionaceae</taxon>
        <taxon>Vibrio</taxon>
    </lineage>
</organism>
<evidence type="ECO:0000256" key="2">
    <source>
        <dbReference type="PROSITE-ProRule" id="PRU00335"/>
    </source>
</evidence>
<dbReference type="InterPro" id="IPR001647">
    <property type="entry name" value="HTH_TetR"/>
</dbReference>
<reference evidence="4 5" key="1">
    <citation type="journal article" date="2013" name="ISME J.">
        <title>Comparative genomics of pathogenic lineages of Vibrio nigripulchritudo identifies virulence-associated traits.</title>
        <authorList>
            <person name="Goudenege D."/>
            <person name="Labreuche Y."/>
            <person name="Krin E."/>
            <person name="Ansquer D."/>
            <person name="Mangenot S."/>
            <person name="Calteau A."/>
            <person name="Medigue C."/>
            <person name="Mazel D."/>
            <person name="Polz M.F."/>
            <person name="Le Roux F."/>
        </authorList>
    </citation>
    <scope>NUCLEOTIDE SEQUENCE [LARGE SCALE GENOMIC DNA]</scope>
    <source>
        <strain evidence="5">SnF1</strain>
    </source>
</reference>
<evidence type="ECO:0000313" key="5">
    <source>
        <dbReference type="Proteomes" id="UP000016895"/>
    </source>
</evidence>
<evidence type="ECO:0000313" key="4">
    <source>
        <dbReference type="EMBL" id="CCO60567.1"/>
    </source>
</evidence>
<dbReference type="PANTHER" id="PTHR43479:SF11">
    <property type="entry name" value="ACREF_ENVCD OPERON REPRESSOR-RELATED"/>
    <property type="match status" value="1"/>
</dbReference>
<evidence type="ECO:0000256" key="1">
    <source>
        <dbReference type="ARBA" id="ARBA00023125"/>
    </source>
</evidence>
<keyword evidence="1 2" id="KW-0238">DNA-binding</keyword>
<dbReference type="Gene3D" id="1.10.357.10">
    <property type="entry name" value="Tetracycline Repressor, domain 2"/>
    <property type="match status" value="1"/>
</dbReference>
<evidence type="ECO:0000259" key="3">
    <source>
        <dbReference type="PROSITE" id="PS50977"/>
    </source>
</evidence>
<dbReference type="AlphaFoldDB" id="U4K5H1"/>
<keyword evidence="5" id="KW-1185">Reference proteome</keyword>
<dbReference type="RefSeq" id="WP_022561164.1">
    <property type="nucleotide sequence ID" value="NC_022543.1"/>
</dbReference>
<dbReference type="Pfam" id="PF00440">
    <property type="entry name" value="TetR_N"/>
    <property type="match status" value="1"/>
</dbReference>